<comment type="caution">
    <text evidence="18">The sequence shown here is derived from an EMBL/GenBank/DDBJ whole genome shotgun (WGS) entry which is preliminary data.</text>
</comment>
<dbReference type="InterPro" id="IPR010663">
    <property type="entry name" value="Znf_FPG/IleRS"/>
</dbReference>
<keyword evidence="19" id="KW-1185">Reference proteome</keyword>
<dbReference type="GO" id="GO:0008270">
    <property type="term" value="F:zinc ion binding"/>
    <property type="evidence" value="ECO:0007669"/>
    <property type="project" value="UniProtKB-KW"/>
</dbReference>
<dbReference type="GO" id="GO:0006284">
    <property type="term" value="P:base-excision repair"/>
    <property type="evidence" value="ECO:0007669"/>
    <property type="project" value="InterPro"/>
</dbReference>
<evidence type="ECO:0000313" key="19">
    <source>
        <dbReference type="Proteomes" id="UP000295172"/>
    </source>
</evidence>
<sequence length="258" mass="28573">MPELPDVEGFRRVLSDHAVGRKIRRVDVLDPGVLRGVGVGTLQQVLVGRRFGQPWRHGKHLVVPVAGSDSAVLLHFGMTGALHWACDRHRHDRVVFTFSNGELAYRDMRKLHGLRLANGADDVRRVVAGLGPDAAELSRAGLRDQLAGLRRQVKPALVDQAVVAGLGNLLADEILWRAYIHPRRSCADLDTDDFARLHTRMRNVLRQAVSQGRVPPRTTWLTGRRDEKPGSCPRCGTTLNHGRVGGRGTAWCPRCQPE</sequence>
<dbReference type="PROSITE" id="PS01242">
    <property type="entry name" value="ZF_FPG_1"/>
    <property type="match status" value="1"/>
</dbReference>
<feature type="domain" description="FPG-type" evidence="16">
    <location>
        <begin position="220"/>
        <end position="257"/>
    </location>
</feature>
<evidence type="ECO:0000256" key="3">
    <source>
        <dbReference type="ARBA" id="ARBA00009409"/>
    </source>
</evidence>
<evidence type="ECO:0000256" key="5">
    <source>
        <dbReference type="ARBA" id="ARBA00022763"/>
    </source>
</evidence>
<evidence type="ECO:0000256" key="1">
    <source>
        <dbReference type="ARBA" id="ARBA00001668"/>
    </source>
</evidence>
<dbReference type="Pfam" id="PF06831">
    <property type="entry name" value="H2TH"/>
    <property type="match status" value="1"/>
</dbReference>
<keyword evidence="11" id="KW-0456">Lyase</keyword>
<keyword evidence="9" id="KW-0238">DNA-binding</keyword>
<keyword evidence="13" id="KW-0326">Glycosidase</keyword>
<dbReference type="PANTHER" id="PTHR22993:SF9">
    <property type="entry name" value="FORMAMIDOPYRIMIDINE-DNA GLYCOSYLASE"/>
    <property type="match status" value="1"/>
</dbReference>
<dbReference type="SMART" id="SM00898">
    <property type="entry name" value="Fapy_DNA_glyco"/>
    <property type="match status" value="1"/>
</dbReference>
<keyword evidence="7" id="KW-0378">Hydrolase</keyword>
<dbReference type="SMART" id="SM01232">
    <property type="entry name" value="H2TH"/>
    <property type="match status" value="1"/>
</dbReference>
<dbReference type="SUPFAM" id="SSF46946">
    <property type="entry name" value="S13-like H2TH domain"/>
    <property type="match status" value="1"/>
</dbReference>
<evidence type="ECO:0000256" key="14">
    <source>
        <dbReference type="ARBA" id="ARBA00044632"/>
    </source>
</evidence>
<comment type="catalytic activity">
    <reaction evidence="1">
        <text>Hydrolysis of DNA containing ring-opened 7-methylguanine residues, releasing 2,6-diamino-4-hydroxy-5-(N-methyl)formamidopyrimidine.</text>
        <dbReference type="EC" id="3.2.2.23"/>
    </reaction>
</comment>
<evidence type="ECO:0000256" key="12">
    <source>
        <dbReference type="ARBA" id="ARBA00023268"/>
    </source>
</evidence>
<dbReference type="SUPFAM" id="SSF57716">
    <property type="entry name" value="Glucocorticoid receptor-like (DNA-binding domain)"/>
    <property type="match status" value="1"/>
</dbReference>
<dbReference type="PROSITE" id="PS51066">
    <property type="entry name" value="ZF_FPG_2"/>
    <property type="match status" value="1"/>
</dbReference>
<comment type="similarity">
    <text evidence="3">Belongs to the FPG family.</text>
</comment>
<feature type="domain" description="Formamidopyrimidine-DNA glycosylase catalytic" evidence="17">
    <location>
        <begin position="2"/>
        <end position="112"/>
    </location>
</feature>
<evidence type="ECO:0000256" key="15">
    <source>
        <dbReference type="PROSITE-ProRule" id="PRU00391"/>
    </source>
</evidence>
<keyword evidence="5" id="KW-0227">DNA damage</keyword>
<proteinExistence type="inferred from homology"/>
<dbReference type="InterPro" id="IPR012319">
    <property type="entry name" value="FPG_cat"/>
</dbReference>
<dbReference type="RefSeq" id="WP_132322241.1">
    <property type="nucleotide sequence ID" value="NZ_SMKR01000084.1"/>
</dbReference>
<dbReference type="InterPro" id="IPR000214">
    <property type="entry name" value="Znf_DNA_glyclase/AP_lyase"/>
</dbReference>
<dbReference type="Gene3D" id="1.10.8.50">
    <property type="match status" value="1"/>
</dbReference>
<organism evidence="18 19">
    <name type="scientific">Kribbella turkmenica</name>
    <dbReference type="NCBI Taxonomy" id="2530375"/>
    <lineage>
        <taxon>Bacteria</taxon>
        <taxon>Bacillati</taxon>
        <taxon>Actinomycetota</taxon>
        <taxon>Actinomycetes</taxon>
        <taxon>Propionibacteriales</taxon>
        <taxon>Kribbellaceae</taxon>
        <taxon>Kribbella</taxon>
    </lineage>
</organism>
<dbReference type="GO" id="GO:0140078">
    <property type="term" value="F:class I DNA-(apurinic or apyrimidinic site) endonuclease activity"/>
    <property type="evidence" value="ECO:0007669"/>
    <property type="project" value="UniProtKB-EC"/>
</dbReference>
<accession>A0A4R4WWT7</accession>
<dbReference type="PROSITE" id="PS51068">
    <property type="entry name" value="FPG_CAT"/>
    <property type="match status" value="1"/>
</dbReference>
<dbReference type="CDD" id="cd08966">
    <property type="entry name" value="EcFpg-like_N"/>
    <property type="match status" value="1"/>
</dbReference>
<evidence type="ECO:0000256" key="8">
    <source>
        <dbReference type="ARBA" id="ARBA00022833"/>
    </source>
</evidence>
<keyword evidence="8" id="KW-0862">Zinc</keyword>
<protein>
    <submittedName>
        <fullName evidence="18">Fpg/Nei family DNA glycosylase</fullName>
    </submittedName>
</protein>
<dbReference type="PANTHER" id="PTHR22993">
    <property type="entry name" value="FORMAMIDOPYRIMIDINE-DNA GLYCOSYLASE"/>
    <property type="match status" value="1"/>
</dbReference>
<dbReference type="OrthoDB" id="9800855at2"/>
<evidence type="ECO:0000259" key="17">
    <source>
        <dbReference type="PROSITE" id="PS51068"/>
    </source>
</evidence>
<dbReference type="Proteomes" id="UP000295172">
    <property type="component" value="Unassembled WGS sequence"/>
</dbReference>
<keyword evidence="12" id="KW-0511">Multifunctional enzyme</keyword>
<keyword evidence="6 15" id="KW-0863">Zinc-finger</keyword>
<evidence type="ECO:0000313" key="18">
    <source>
        <dbReference type="EMBL" id="TDD22181.1"/>
    </source>
</evidence>
<dbReference type="EMBL" id="SMKR01000084">
    <property type="protein sequence ID" value="TDD22181.1"/>
    <property type="molecule type" value="Genomic_DNA"/>
</dbReference>
<dbReference type="InterPro" id="IPR035937">
    <property type="entry name" value="FPG_N"/>
</dbReference>
<evidence type="ECO:0000256" key="2">
    <source>
        <dbReference type="ARBA" id="ARBA00001947"/>
    </source>
</evidence>
<dbReference type="SUPFAM" id="SSF81624">
    <property type="entry name" value="N-terminal domain of MutM-like DNA repair proteins"/>
    <property type="match status" value="1"/>
</dbReference>
<dbReference type="Pfam" id="PF01149">
    <property type="entry name" value="Fapy_DNA_glyco"/>
    <property type="match status" value="1"/>
</dbReference>
<dbReference type="AlphaFoldDB" id="A0A4R4WWT7"/>
<evidence type="ECO:0000256" key="4">
    <source>
        <dbReference type="ARBA" id="ARBA00022723"/>
    </source>
</evidence>
<evidence type="ECO:0000256" key="11">
    <source>
        <dbReference type="ARBA" id="ARBA00023239"/>
    </source>
</evidence>
<dbReference type="InterPro" id="IPR015887">
    <property type="entry name" value="DNA_glyclase_Znf_dom_DNA_BS"/>
</dbReference>
<comment type="cofactor">
    <cofactor evidence="2">
        <name>Zn(2+)</name>
        <dbReference type="ChEBI" id="CHEBI:29105"/>
    </cofactor>
</comment>
<gene>
    <name evidence="18" type="ORF">E1218_19700</name>
</gene>
<comment type="catalytic activity">
    <reaction evidence="14">
        <text>2'-deoxyribonucleotide-(2'-deoxyribose 5'-phosphate)-2'-deoxyribonucleotide-DNA = a 3'-end 2'-deoxyribonucleotide-(2,3-dehydro-2,3-deoxyribose 5'-phosphate)-DNA + a 5'-end 5'-phospho-2'-deoxyribonucleoside-DNA + H(+)</text>
        <dbReference type="Rhea" id="RHEA:66592"/>
        <dbReference type="Rhea" id="RHEA-COMP:13180"/>
        <dbReference type="Rhea" id="RHEA-COMP:16897"/>
        <dbReference type="Rhea" id="RHEA-COMP:17067"/>
        <dbReference type="ChEBI" id="CHEBI:15378"/>
        <dbReference type="ChEBI" id="CHEBI:136412"/>
        <dbReference type="ChEBI" id="CHEBI:157695"/>
        <dbReference type="ChEBI" id="CHEBI:167181"/>
        <dbReference type="EC" id="4.2.99.18"/>
    </reaction>
</comment>
<evidence type="ECO:0000256" key="13">
    <source>
        <dbReference type="ARBA" id="ARBA00023295"/>
    </source>
</evidence>
<dbReference type="InterPro" id="IPR015886">
    <property type="entry name" value="H2TH_FPG"/>
</dbReference>
<keyword evidence="4" id="KW-0479">Metal-binding</keyword>
<evidence type="ECO:0000256" key="7">
    <source>
        <dbReference type="ARBA" id="ARBA00022801"/>
    </source>
</evidence>
<dbReference type="GO" id="GO:0003684">
    <property type="term" value="F:damaged DNA binding"/>
    <property type="evidence" value="ECO:0007669"/>
    <property type="project" value="InterPro"/>
</dbReference>
<name>A0A4R4WWT7_9ACTN</name>
<evidence type="ECO:0000256" key="6">
    <source>
        <dbReference type="ARBA" id="ARBA00022771"/>
    </source>
</evidence>
<dbReference type="GO" id="GO:0034039">
    <property type="term" value="F:8-oxo-7,8-dihydroguanine DNA N-glycosylase activity"/>
    <property type="evidence" value="ECO:0007669"/>
    <property type="project" value="TreeGrafter"/>
</dbReference>
<keyword evidence="10" id="KW-0234">DNA repair</keyword>
<dbReference type="Gene3D" id="3.20.190.10">
    <property type="entry name" value="MutM-like, N-terminal"/>
    <property type="match status" value="1"/>
</dbReference>
<reference evidence="18 19" key="1">
    <citation type="submission" date="2019-02" db="EMBL/GenBank/DDBJ databases">
        <title>Draft genome sequences of novel Actinobacteria.</title>
        <authorList>
            <person name="Sahin N."/>
            <person name="Ay H."/>
            <person name="Saygin H."/>
        </authorList>
    </citation>
    <scope>NUCLEOTIDE SEQUENCE [LARGE SCALE GENOMIC DNA]</scope>
    <source>
        <strain evidence="18 19">16K104</strain>
    </source>
</reference>
<evidence type="ECO:0000256" key="10">
    <source>
        <dbReference type="ARBA" id="ARBA00023204"/>
    </source>
</evidence>
<dbReference type="InterPro" id="IPR010979">
    <property type="entry name" value="Ribosomal_uS13-like_H2TH"/>
</dbReference>
<evidence type="ECO:0000259" key="16">
    <source>
        <dbReference type="PROSITE" id="PS51066"/>
    </source>
</evidence>
<evidence type="ECO:0000256" key="9">
    <source>
        <dbReference type="ARBA" id="ARBA00023125"/>
    </source>
</evidence>
<dbReference type="Pfam" id="PF06827">
    <property type="entry name" value="zf-FPG_IleRS"/>
    <property type="match status" value="1"/>
</dbReference>